<gene>
    <name evidence="1" type="ORF">Zmor_024202</name>
</gene>
<sequence length="102" mass="11003">MVCFVGEVYNVIGVGARDISNAIVVLDHQLQGEAHNINPLNGMCRKTKNSQYFGGVNKAPKEVKIGSFTRDSSLTIPGKINGTSAAITIDTGVRYQLYVEDS</sequence>
<name>A0AA38HZS5_9CUCU</name>
<proteinExistence type="predicted"/>
<accession>A0AA38HZS5</accession>
<comment type="caution">
    <text evidence="1">The sequence shown here is derived from an EMBL/GenBank/DDBJ whole genome shotgun (WGS) entry which is preliminary data.</text>
</comment>
<protein>
    <submittedName>
        <fullName evidence="1">Uncharacterized protein</fullName>
    </submittedName>
</protein>
<dbReference type="Proteomes" id="UP001168821">
    <property type="component" value="Unassembled WGS sequence"/>
</dbReference>
<organism evidence="1 2">
    <name type="scientific">Zophobas morio</name>
    <dbReference type="NCBI Taxonomy" id="2755281"/>
    <lineage>
        <taxon>Eukaryota</taxon>
        <taxon>Metazoa</taxon>
        <taxon>Ecdysozoa</taxon>
        <taxon>Arthropoda</taxon>
        <taxon>Hexapoda</taxon>
        <taxon>Insecta</taxon>
        <taxon>Pterygota</taxon>
        <taxon>Neoptera</taxon>
        <taxon>Endopterygota</taxon>
        <taxon>Coleoptera</taxon>
        <taxon>Polyphaga</taxon>
        <taxon>Cucujiformia</taxon>
        <taxon>Tenebrionidae</taxon>
        <taxon>Zophobas</taxon>
    </lineage>
</organism>
<reference evidence="1" key="1">
    <citation type="journal article" date="2023" name="G3 (Bethesda)">
        <title>Whole genome assemblies of Zophobas morio and Tenebrio molitor.</title>
        <authorList>
            <person name="Kaur S."/>
            <person name="Stinson S.A."/>
            <person name="diCenzo G.C."/>
        </authorList>
    </citation>
    <scope>NUCLEOTIDE SEQUENCE</scope>
    <source>
        <strain evidence="1">QUZm001</strain>
    </source>
</reference>
<evidence type="ECO:0000313" key="1">
    <source>
        <dbReference type="EMBL" id="KAJ3646623.1"/>
    </source>
</evidence>
<dbReference type="AlphaFoldDB" id="A0AA38HZS5"/>
<dbReference type="EMBL" id="JALNTZ010000007">
    <property type="protein sequence ID" value="KAJ3646623.1"/>
    <property type="molecule type" value="Genomic_DNA"/>
</dbReference>
<keyword evidence="2" id="KW-1185">Reference proteome</keyword>
<evidence type="ECO:0000313" key="2">
    <source>
        <dbReference type="Proteomes" id="UP001168821"/>
    </source>
</evidence>